<protein>
    <recommendedName>
        <fullName evidence="4">DUF2497 domain-containing protein</fullName>
    </recommendedName>
</protein>
<evidence type="ECO:0008006" key="4">
    <source>
        <dbReference type="Google" id="ProtNLM"/>
    </source>
</evidence>
<gene>
    <name evidence="2" type="ORF">MAXJ12_22952</name>
</gene>
<reference evidence="2 3" key="1">
    <citation type="journal article" date="2012" name="J. Bacteriol.">
        <title>Draft Genome Sequence of Mesorhizobium alhagi CCNWXJ12-2T, a Novel Salt-Resistant Species Isolated from the Desert of Northwestern China.</title>
        <authorList>
            <person name="Zhou M."/>
            <person name="Chen W."/>
            <person name="Chen H."/>
            <person name="Wei G."/>
        </authorList>
    </citation>
    <scope>NUCLEOTIDE SEQUENCE [LARGE SCALE GENOMIC DNA]</scope>
    <source>
        <strain evidence="2 3">CCNWXJ12-2</strain>
    </source>
</reference>
<evidence type="ECO:0000256" key="1">
    <source>
        <dbReference type="SAM" id="MobiDB-lite"/>
    </source>
</evidence>
<feature type="region of interest" description="Disordered" evidence="1">
    <location>
        <begin position="104"/>
        <end position="220"/>
    </location>
</feature>
<dbReference type="AlphaFoldDB" id="H0HWM7"/>
<proteinExistence type="predicted"/>
<feature type="compositionally biased region" description="Basic and acidic residues" evidence="1">
    <location>
        <begin position="127"/>
        <end position="143"/>
    </location>
</feature>
<accession>H0HWM7</accession>
<evidence type="ECO:0000313" key="2">
    <source>
        <dbReference type="EMBL" id="EHK54900.1"/>
    </source>
</evidence>
<dbReference type="EMBL" id="AHAM01000186">
    <property type="protein sequence ID" value="EHK54900.1"/>
    <property type="molecule type" value="Genomic_DNA"/>
</dbReference>
<feature type="region of interest" description="Disordered" evidence="1">
    <location>
        <begin position="22"/>
        <end position="67"/>
    </location>
</feature>
<evidence type="ECO:0000313" key="3">
    <source>
        <dbReference type="Proteomes" id="UP000003250"/>
    </source>
</evidence>
<feature type="compositionally biased region" description="Polar residues" evidence="1">
    <location>
        <begin position="183"/>
        <end position="192"/>
    </location>
</feature>
<feature type="compositionally biased region" description="Polar residues" evidence="1">
    <location>
        <begin position="147"/>
        <end position="171"/>
    </location>
</feature>
<feature type="compositionally biased region" description="Low complexity" evidence="1">
    <location>
        <begin position="115"/>
        <end position="126"/>
    </location>
</feature>
<sequence length="295" mass="31200">MAQAGSAQREPSMEEILASIRRIIEDSDTGRKPGDEAEAGRPEVEAANSAASVYEPARRDSAPVRGEGAVIEVDAFRAELRAPNPAPEPRKPVTLAEVQAQIAADARKRAGETMPAAQPEAAPAIEPARERPQTAEARSEPGRPEASTVQAASEAPTGQATSAASVPSQSGGPVWERREGIETATQPESSSIDEPGSASEIFPGRTIVGDSDAPAATESNVARPAIISEQASRQVAAAFGELSEAFAARSKKTFDEMAEEMMRPMLQDWLDNNLPTLVERLVREEIERVARGGAS</sequence>
<keyword evidence="3" id="KW-1185">Reference proteome</keyword>
<dbReference type="Proteomes" id="UP000003250">
    <property type="component" value="Unassembled WGS sequence"/>
</dbReference>
<dbReference type="Pfam" id="PF10691">
    <property type="entry name" value="DUF2497"/>
    <property type="match status" value="1"/>
</dbReference>
<name>H0HWM7_9HYPH</name>
<organism evidence="2 3">
    <name type="scientific">Mesorhizobium alhagi CCNWXJ12-2</name>
    <dbReference type="NCBI Taxonomy" id="1107882"/>
    <lineage>
        <taxon>Bacteria</taxon>
        <taxon>Pseudomonadati</taxon>
        <taxon>Pseudomonadota</taxon>
        <taxon>Alphaproteobacteria</taxon>
        <taxon>Hyphomicrobiales</taxon>
        <taxon>Phyllobacteriaceae</taxon>
        <taxon>Allomesorhizobium</taxon>
    </lineage>
</organism>
<dbReference type="InterPro" id="IPR019632">
    <property type="entry name" value="DUF2497"/>
</dbReference>
<dbReference type="PATRIC" id="fig|1107882.3.peg.4479"/>
<feature type="compositionally biased region" description="Basic and acidic residues" evidence="1">
    <location>
        <begin position="22"/>
        <end position="44"/>
    </location>
</feature>
<dbReference type="OrthoDB" id="7189469at2"/>
<dbReference type="RefSeq" id="WP_008838184.1">
    <property type="nucleotide sequence ID" value="NZ_AHAM01000186.1"/>
</dbReference>